<evidence type="ECO:0000256" key="6">
    <source>
        <dbReference type="ARBA" id="ARBA00023136"/>
    </source>
</evidence>
<feature type="transmembrane region" description="Helical" evidence="7">
    <location>
        <begin position="121"/>
        <end position="144"/>
    </location>
</feature>
<feature type="transmembrane region" description="Helical" evidence="7">
    <location>
        <begin position="96"/>
        <end position="115"/>
    </location>
</feature>
<feature type="domain" description="Major facilitator superfamily (MFS) profile" evidence="8">
    <location>
        <begin position="1"/>
        <end position="357"/>
    </location>
</feature>
<keyword evidence="3" id="KW-1003">Cell membrane</keyword>
<feature type="transmembrane region" description="Helical" evidence="7">
    <location>
        <begin position="165"/>
        <end position="185"/>
    </location>
</feature>
<feature type="transmembrane region" description="Helical" evidence="7">
    <location>
        <begin position="63"/>
        <end position="84"/>
    </location>
</feature>
<feature type="transmembrane region" description="Helical" evidence="7">
    <location>
        <begin position="331"/>
        <end position="352"/>
    </location>
</feature>
<feature type="transmembrane region" description="Helical" evidence="7">
    <location>
        <begin position="6"/>
        <end position="23"/>
    </location>
</feature>
<evidence type="ECO:0000256" key="1">
    <source>
        <dbReference type="ARBA" id="ARBA00004651"/>
    </source>
</evidence>
<name>A0A6J6PCH6_9ZZZZ</name>
<dbReference type="Pfam" id="PF07690">
    <property type="entry name" value="MFS_1"/>
    <property type="match status" value="1"/>
</dbReference>
<evidence type="ECO:0000259" key="8">
    <source>
        <dbReference type="PROSITE" id="PS50850"/>
    </source>
</evidence>
<feature type="transmembrane region" description="Helical" evidence="7">
    <location>
        <begin position="197"/>
        <end position="223"/>
    </location>
</feature>
<dbReference type="EMBL" id="CAEZXP010000002">
    <property type="protein sequence ID" value="CAB4696499.1"/>
    <property type="molecule type" value="Genomic_DNA"/>
</dbReference>
<dbReference type="InterPro" id="IPR011701">
    <property type="entry name" value="MFS"/>
</dbReference>
<dbReference type="InterPro" id="IPR036259">
    <property type="entry name" value="MFS_trans_sf"/>
</dbReference>
<feature type="transmembrane region" description="Helical" evidence="7">
    <location>
        <begin position="35"/>
        <end position="57"/>
    </location>
</feature>
<keyword evidence="5 7" id="KW-1133">Transmembrane helix</keyword>
<evidence type="ECO:0000256" key="4">
    <source>
        <dbReference type="ARBA" id="ARBA00022692"/>
    </source>
</evidence>
<evidence type="ECO:0000313" key="9">
    <source>
        <dbReference type="EMBL" id="CAB4696499.1"/>
    </source>
</evidence>
<organism evidence="9">
    <name type="scientific">freshwater metagenome</name>
    <dbReference type="NCBI Taxonomy" id="449393"/>
    <lineage>
        <taxon>unclassified sequences</taxon>
        <taxon>metagenomes</taxon>
        <taxon>ecological metagenomes</taxon>
    </lineage>
</organism>
<sequence>MMIVARLIQGMGGAIFPLSFGIIRDVLPREKVASSIALISGLLGIGGGLGIVLAGPILETLSYHWLFWIPFVVTLGAAVIAVVAIPESEIRAKGDIHWLGAALLSTWLTALLLAVSESSKWGWGSTKTVGLIAGSLVVAAWWVVAELKSEHPLVDMRMMRLPGVWTTNLAAILLGFGMYSGFVLIPQFVQTPTSTGYGFGATVTQSGLFLVPTTITMLICSNIGGRLSTVVGSKVPLVVGAIVTTLGFVVLVFTSAKWEVYLASALMGVGIGFAFAALANLIVEAVPSHQTGVASGMNTVVRTIGGAIGAEVAATILAANVKGLYPDKHGYTVTFLVCTLVLLVGVGASLLVPRRSSRDAHVSGLPAMASE</sequence>
<comment type="subcellular location">
    <subcellularLocation>
        <location evidence="1">Cell membrane</location>
        <topology evidence="1">Multi-pass membrane protein</topology>
    </subcellularLocation>
</comment>
<keyword evidence="6 7" id="KW-0472">Membrane</keyword>
<evidence type="ECO:0000256" key="2">
    <source>
        <dbReference type="ARBA" id="ARBA00022448"/>
    </source>
</evidence>
<feature type="transmembrane region" description="Helical" evidence="7">
    <location>
        <begin position="260"/>
        <end position="283"/>
    </location>
</feature>
<keyword evidence="4 7" id="KW-0812">Transmembrane</keyword>
<dbReference type="AlphaFoldDB" id="A0A6J6PCH6"/>
<dbReference type="PROSITE" id="PS50850">
    <property type="entry name" value="MFS"/>
    <property type="match status" value="1"/>
</dbReference>
<dbReference type="PANTHER" id="PTHR42718">
    <property type="entry name" value="MAJOR FACILITATOR SUPERFAMILY MULTIDRUG TRANSPORTER MFSC"/>
    <property type="match status" value="1"/>
</dbReference>
<feature type="transmembrane region" description="Helical" evidence="7">
    <location>
        <begin position="304"/>
        <end position="325"/>
    </location>
</feature>
<dbReference type="GO" id="GO:0022857">
    <property type="term" value="F:transmembrane transporter activity"/>
    <property type="evidence" value="ECO:0007669"/>
    <property type="project" value="InterPro"/>
</dbReference>
<dbReference type="Gene3D" id="1.20.1250.20">
    <property type="entry name" value="MFS general substrate transporter like domains"/>
    <property type="match status" value="1"/>
</dbReference>
<protein>
    <submittedName>
        <fullName evidence="9">Unannotated protein</fullName>
    </submittedName>
</protein>
<dbReference type="GO" id="GO:0005886">
    <property type="term" value="C:plasma membrane"/>
    <property type="evidence" value="ECO:0007669"/>
    <property type="project" value="UniProtKB-SubCell"/>
</dbReference>
<evidence type="ECO:0000256" key="3">
    <source>
        <dbReference type="ARBA" id="ARBA00022475"/>
    </source>
</evidence>
<keyword evidence="2" id="KW-0813">Transport</keyword>
<gene>
    <name evidence="9" type="ORF">UFOPK2399_01059</name>
</gene>
<evidence type="ECO:0000256" key="7">
    <source>
        <dbReference type="SAM" id="Phobius"/>
    </source>
</evidence>
<dbReference type="InterPro" id="IPR020846">
    <property type="entry name" value="MFS_dom"/>
</dbReference>
<proteinExistence type="predicted"/>
<dbReference type="PANTHER" id="PTHR42718:SF46">
    <property type="entry name" value="BLR6921 PROTEIN"/>
    <property type="match status" value="1"/>
</dbReference>
<evidence type="ECO:0000256" key="5">
    <source>
        <dbReference type="ARBA" id="ARBA00022989"/>
    </source>
</evidence>
<dbReference type="Gene3D" id="1.20.1720.10">
    <property type="entry name" value="Multidrug resistance protein D"/>
    <property type="match status" value="1"/>
</dbReference>
<feature type="transmembrane region" description="Helical" evidence="7">
    <location>
        <begin position="235"/>
        <end position="254"/>
    </location>
</feature>
<dbReference type="SUPFAM" id="SSF103473">
    <property type="entry name" value="MFS general substrate transporter"/>
    <property type="match status" value="1"/>
</dbReference>
<accession>A0A6J6PCH6</accession>
<reference evidence="9" key="1">
    <citation type="submission" date="2020-05" db="EMBL/GenBank/DDBJ databases">
        <authorList>
            <person name="Chiriac C."/>
            <person name="Salcher M."/>
            <person name="Ghai R."/>
            <person name="Kavagutti S V."/>
        </authorList>
    </citation>
    <scope>NUCLEOTIDE SEQUENCE</scope>
</reference>